<organism evidence="1 2">
    <name type="scientific">Frankliniella fusca</name>
    <dbReference type="NCBI Taxonomy" id="407009"/>
    <lineage>
        <taxon>Eukaryota</taxon>
        <taxon>Metazoa</taxon>
        <taxon>Ecdysozoa</taxon>
        <taxon>Arthropoda</taxon>
        <taxon>Hexapoda</taxon>
        <taxon>Insecta</taxon>
        <taxon>Pterygota</taxon>
        <taxon>Neoptera</taxon>
        <taxon>Paraneoptera</taxon>
        <taxon>Thysanoptera</taxon>
        <taxon>Terebrantia</taxon>
        <taxon>Thripoidea</taxon>
        <taxon>Thripidae</taxon>
        <taxon>Frankliniella</taxon>
    </lineage>
</organism>
<evidence type="ECO:0000313" key="2">
    <source>
        <dbReference type="Proteomes" id="UP001219518"/>
    </source>
</evidence>
<reference evidence="1" key="1">
    <citation type="submission" date="2021-07" db="EMBL/GenBank/DDBJ databases">
        <authorList>
            <person name="Catto M.A."/>
            <person name="Jacobson A."/>
            <person name="Kennedy G."/>
            <person name="Labadie P."/>
            <person name="Hunt B.G."/>
            <person name="Srinivasan R."/>
        </authorList>
    </citation>
    <scope>NUCLEOTIDE SEQUENCE</scope>
    <source>
        <strain evidence="1">PL_HMW_Pooled</strain>
        <tissue evidence="1">Head</tissue>
    </source>
</reference>
<proteinExistence type="predicted"/>
<protein>
    <submittedName>
        <fullName evidence="1">DNA polymerase IV</fullName>
    </submittedName>
</protein>
<dbReference type="PANTHER" id="PTHR46601">
    <property type="entry name" value="ULP_PROTEASE DOMAIN-CONTAINING PROTEIN"/>
    <property type="match status" value="1"/>
</dbReference>
<gene>
    <name evidence="1" type="ORF">KUF71_019783</name>
</gene>
<reference evidence="1" key="2">
    <citation type="journal article" date="2023" name="BMC Genomics">
        <title>Pest status, molecular evolution, and epigenetic factors derived from the genome assembly of Frankliniella fusca, a thysanopteran phytovirus vector.</title>
        <authorList>
            <person name="Catto M.A."/>
            <person name="Labadie P.E."/>
            <person name="Jacobson A.L."/>
            <person name="Kennedy G.G."/>
            <person name="Srinivasan R."/>
            <person name="Hunt B.G."/>
        </authorList>
    </citation>
    <scope>NUCLEOTIDE SEQUENCE</scope>
    <source>
        <strain evidence="1">PL_HMW_Pooled</strain>
    </source>
</reference>
<dbReference type="EMBL" id="JAHWGI010000121">
    <property type="protein sequence ID" value="KAK3909774.1"/>
    <property type="molecule type" value="Genomic_DNA"/>
</dbReference>
<sequence>MESSKRHLTLLGASPLCLKGVKTDAQRAVAAKRKIDQASEIITKKVCLSAGIKVEDLPLSPKSRKAKDHDLLMEEVKQKLPSASKLQKYQLLSLVPASWSTKETAEFFGTGRTIVKNAQKLRQGGILPVTEFKRKSSVLDSTKNIIKDFYCLDENSKVMPGIRDSVSISPGVYKQKRLILCDVSELYESFKTKYKDLKVGLSMFYSLRPKWCVFAGGAGTHQQCVCQIHQNFKLVVYALNIKKHYTELIEECVCNVEDRCCMLRLCENCPTLIQIQDLIRHQIQVPEGLESEEEEFLKETVKFRQWKTTDRTEMVVQICKRSELIEIAAKQINDLIPHNFIAFSQASYVKKSREELSENKVMVAMDFSMNYNCLVQGAVQSYHWSPKQATVHPTVVYFKNDNGEVVHKTIVFISEDLDHDVPIVQKFQELTVEYIKEKFPKVTEVEYVTDGCCSQYKSKGYFKALCDHEKTLKLKASHSYHATAHGKCQSDADGGTVKREARRASLQRPSDKQIISAMDLYNFCLQKLNEKFEFRFVSRWDVEPQRQQYRENMIKLETVPGTRSFHFFKPVSDDTIACWRVSNEQRAEPALVHCLQKAERLKAAPVTPFTGMFVVARIAKNRYLGLVTDVYEEEAEADLTLLMPKLPAKVFYWPQDMKTASVPFPHLITDVTLQEKGDNMILTVILES</sequence>
<dbReference type="Proteomes" id="UP001219518">
    <property type="component" value="Unassembled WGS sequence"/>
</dbReference>
<evidence type="ECO:0000313" key="1">
    <source>
        <dbReference type="EMBL" id="KAK3909774.1"/>
    </source>
</evidence>
<name>A0AAE1GV83_9NEOP</name>
<dbReference type="PANTHER" id="PTHR46601:SF1">
    <property type="entry name" value="ADF-H DOMAIN-CONTAINING PROTEIN"/>
    <property type="match status" value="1"/>
</dbReference>
<accession>A0AAE1GV83</accession>
<comment type="caution">
    <text evidence="1">The sequence shown here is derived from an EMBL/GenBank/DDBJ whole genome shotgun (WGS) entry which is preliminary data.</text>
</comment>
<dbReference type="AlphaFoldDB" id="A0AAE1GV83"/>
<keyword evidence="2" id="KW-1185">Reference proteome</keyword>